<evidence type="ECO:0000313" key="2">
    <source>
        <dbReference type="Proteomes" id="UP001652432"/>
    </source>
</evidence>
<protein>
    <submittedName>
        <fullName evidence="1">HAD family phosphatase</fullName>
    </submittedName>
</protein>
<dbReference type="InterPro" id="IPR006439">
    <property type="entry name" value="HAD-SF_hydro_IA"/>
</dbReference>
<dbReference type="SFLD" id="SFLDG01129">
    <property type="entry name" value="C1.5:_HAD__Beta-PGM__Phosphata"/>
    <property type="match status" value="1"/>
</dbReference>
<dbReference type="SFLD" id="SFLDG01135">
    <property type="entry name" value="C1.5.6:_HAD__Beta-PGM__Phospha"/>
    <property type="match status" value="1"/>
</dbReference>
<keyword evidence="2" id="KW-1185">Reference proteome</keyword>
<dbReference type="NCBIfam" id="TIGR01509">
    <property type="entry name" value="HAD-SF-IA-v3"/>
    <property type="match status" value="1"/>
</dbReference>
<dbReference type="Pfam" id="PF13419">
    <property type="entry name" value="HAD_2"/>
    <property type="match status" value="1"/>
</dbReference>
<dbReference type="Gene3D" id="3.40.50.1000">
    <property type="entry name" value="HAD superfamily/HAD-like"/>
    <property type="match status" value="1"/>
</dbReference>
<dbReference type="InterPro" id="IPR023214">
    <property type="entry name" value="HAD_sf"/>
</dbReference>
<organism evidence="1 2">
    <name type="scientific">Suilimivivens aceti</name>
    <dbReference type="NCBI Taxonomy" id="2981774"/>
    <lineage>
        <taxon>Bacteria</taxon>
        <taxon>Bacillati</taxon>
        <taxon>Bacillota</taxon>
        <taxon>Clostridia</taxon>
        <taxon>Lachnospirales</taxon>
        <taxon>Lachnospiraceae</taxon>
        <taxon>Suilimivivens</taxon>
    </lineage>
</organism>
<dbReference type="SFLD" id="SFLDS00003">
    <property type="entry name" value="Haloacid_Dehalogenase"/>
    <property type="match status" value="1"/>
</dbReference>
<sequence>MLEHIKAVLFDLDGTLVDSMWVWNDIDVEYLGRFGLSLPETLQKEIEGMSFTETAVYIKQKFSIPDPIEKMKEDWNAMAFDKYVNEVPLKKGVPEFLALCRKKGIRLGIATSNSRQLVDAIIASHGLTEYFDGIVTGCEVNRGKPWPDVYLETARRCGVSPEHCLVFEDIVPGMQAGRNAGMKVCAVADAYSVYQEKEKRELADYYIEDFTEITK</sequence>
<comment type="caution">
    <text evidence="1">The sequence shown here is derived from an EMBL/GenBank/DDBJ whole genome shotgun (WGS) entry which is preliminary data.</text>
</comment>
<dbReference type="CDD" id="cd07505">
    <property type="entry name" value="HAD_BPGM-like"/>
    <property type="match status" value="1"/>
</dbReference>
<name>A0ABT2SZG0_9FIRM</name>
<dbReference type="EMBL" id="JAOQKJ010000002">
    <property type="protein sequence ID" value="MCU6743388.1"/>
    <property type="molecule type" value="Genomic_DNA"/>
</dbReference>
<dbReference type="InterPro" id="IPR023198">
    <property type="entry name" value="PGP-like_dom2"/>
</dbReference>
<dbReference type="PANTHER" id="PTHR18901">
    <property type="entry name" value="2-DEOXYGLUCOSE-6-PHOSPHATE PHOSPHATASE 2"/>
    <property type="match status" value="1"/>
</dbReference>
<dbReference type="InterPro" id="IPR036412">
    <property type="entry name" value="HAD-like_sf"/>
</dbReference>
<dbReference type="Gene3D" id="1.10.150.240">
    <property type="entry name" value="Putative phosphatase, domain 2"/>
    <property type="match status" value="1"/>
</dbReference>
<dbReference type="PRINTS" id="PR00413">
    <property type="entry name" value="HADHALOGNASE"/>
</dbReference>
<dbReference type="SUPFAM" id="SSF56784">
    <property type="entry name" value="HAD-like"/>
    <property type="match status" value="1"/>
</dbReference>
<evidence type="ECO:0000313" key="1">
    <source>
        <dbReference type="EMBL" id="MCU6743388.1"/>
    </source>
</evidence>
<accession>A0ABT2SZG0</accession>
<reference evidence="1 2" key="1">
    <citation type="journal article" date="2021" name="ISME Commun">
        <title>Automated analysis of genomic sequences facilitates high-throughput and comprehensive description of bacteria.</title>
        <authorList>
            <person name="Hitch T.C.A."/>
        </authorList>
    </citation>
    <scope>NUCLEOTIDE SEQUENCE [LARGE SCALE GENOMIC DNA]</scope>
    <source>
        <strain evidence="1 2">Sanger_18</strain>
    </source>
</reference>
<dbReference type="PANTHER" id="PTHR18901:SF38">
    <property type="entry name" value="PSEUDOURIDINE-5'-PHOSPHATASE"/>
    <property type="match status" value="1"/>
</dbReference>
<gene>
    <name evidence="1" type="ORF">OCV77_02535</name>
</gene>
<dbReference type="RefSeq" id="WP_118796965.1">
    <property type="nucleotide sequence ID" value="NZ_JAOQKJ010000002.1"/>
</dbReference>
<proteinExistence type="predicted"/>
<dbReference type="InterPro" id="IPR041492">
    <property type="entry name" value="HAD_2"/>
</dbReference>
<dbReference type="Proteomes" id="UP001652432">
    <property type="component" value="Unassembled WGS sequence"/>
</dbReference>